<dbReference type="FunFam" id="3.30.200.20:FF:000178">
    <property type="entry name" value="serine/threonine-protein kinase PBS1-like"/>
    <property type="match status" value="1"/>
</dbReference>
<feature type="binding site" evidence="10">
    <location>
        <position position="543"/>
    </location>
    <ligand>
        <name>ATP</name>
        <dbReference type="ChEBI" id="CHEBI:30616"/>
    </ligand>
</feature>
<protein>
    <recommendedName>
        <fullName evidence="12">Protein kinase domain-containing protein</fullName>
    </recommendedName>
</protein>
<dbReference type="Pfam" id="PF07714">
    <property type="entry name" value="PK_Tyr_Ser-Thr"/>
    <property type="match status" value="1"/>
</dbReference>
<evidence type="ECO:0000256" key="5">
    <source>
        <dbReference type="ARBA" id="ARBA00022741"/>
    </source>
</evidence>
<evidence type="ECO:0000256" key="3">
    <source>
        <dbReference type="ARBA" id="ARBA00022679"/>
    </source>
</evidence>
<keyword evidence="3" id="KW-0808">Transferase</keyword>
<dbReference type="SMART" id="SM00220">
    <property type="entry name" value="S_TKc"/>
    <property type="match status" value="1"/>
</dbReference>
<dbReference type="Pfam" id="PF12819">
    <property type="entry name" value="Malectin_like"/>
    <property type="match status" value="2"/>
</dbReference>
<dbReference type="PANTHER" id="PTHR45631">
    <property type="entry name" value="OS07G0107800 PROTEIN-RELATED"/>
    <property type="match status" value="1"/>
</dbReference>
<dbReference type="InterPro" id="IPR024788">
    <property type="entry name" value="Malectin-like_Carb-bd_dom"/>
</dbReference>
<organism evidence="13">
    <name type="scientific">Oryza meridionalis</name>
    <dbReference type="NCBI Taxonomy" id="40149"/>
    <lineage>
        <taxon>Eukaryota</taxon>
        <taxon>Viridiplantae</taxon>
        <taxon>Streptophyta</taxon>
        <taxon>Embryophyta</taxon>
        <taxon>Tracheophyta</taxon>
        <taxon>Spermatophyta</taxon>
        <taxon>Magnoliopsida</taxon>
        <taxon>Liliopsida</taxon>
        <taxon>Poales</taxon>
        <taxon>Poaceae</taxon>
        <taxon>BOP clade</taxon>
        <taxon>Oryzoideae</taxon>
        <taxon>Oryzeae</taxon>
        <taxon>Oryzinae</taxon>
        <taxon>Oryza</taxon>
    </lineage>
</organism>
<dbReference type="GO" id="GO:0005524">
    <property type="term" value="F:ATP binding"/>
    <property type="evidence" value="ECO:0007669"/>
    <property type="project" value="UniProtKB-UniRule"/>
</dbReference>
<evidence type="ECO:0000256" key="7">
    <source>
        <dbReference type="ARBA" id="ARBA00022840"/>
    </source>
</evidence>
<dbReference type="GO" id="GO:0004674">
    <property type="term" value="F:protein serine/threonine kinase activity"/>
    <property type="evidence" value="ECO:0007669"/>
    <property type="project" value="UniProtKB-KW"/>
</dbReference>
<dbReference type="EnsemblPlants" id="OMERI08G15590.1">
    <property type="protein sequence ID" value="OMERI08G15590.1"/>
    <property type="gene ID" value="OMERI08G15590"/>
</dbReference>
<evidence type="ECO:0000256" key="10">
    <source>
        <dbReference type="PROSITE-ProRule" id="PRU10141"/>
    </source>
</evidence>
<dbReference type="PROSITE" id="PS50011">
    <property type="entry name" value="PROTEIN_KINASE_DOM"/>
    <property type="match status" value="1"/>
</dbReference>
<reference evidence="13" key="1">
    <citation type="submission" date="2015-04" db="UniProtKB">
        <authorList>
            <consortium name="EnsemblPlants"/>
        </authorList>
    </citation>
    <scope>IDENTIFICATION</scope>
</reference>
<dbReference type="InterPro" id="IPR011009">
    <property type="entry name" value="Kinase-like_dom_sf"/>
</dbReference>
<keyword evidence="6" id="KW-0418">Kinase</keyword>
<reference evidence="13" key="2">
    <citation type="submission" date="2018-05" db="EMBL/GenBank/DDBJ databases">
        <title>OmerRS3 (Oryza meridionalis Reference Sequence Version 3).</title>
        <authorList>
            <person name="Zhang J."/>
            <person name="Kudrna D."/>
            <person name="Lee S."/>
            <person name="Talag J."/>
            <person name="Welchert J."/>
            <person name="Wing R.A."/>
        </authorList>
    </citation>
    <scope>NUCLEOTIDE SEQUENCE [LARGE SCALE GENOMIC DNA]</scope>
    <source>
        <strain evidence="13">cv. OR44</strain>
    </source>
</reference>
<evidence type="ECO:0000259" key="12">
    <source>
        <dbReference type="PROSITE" id="PS50011"/>
    </source>
</evidence>
<evidence type="ECO:0000256" key="8">
    <source>
        <dbReference type="ARBA" id="ARBA00022989"/>
    </source>
</evidence>
<proteinExistence type="predicted"/>
<accession>A0A0E0EMX0</accession>
<feature type="transmembrane region" description="Helical" evidence="11">
    <location>
        <begin position="448"/>
        <end position="472"/>
    </location>
</feature>
<evidence type="ECO:0000256" key="2">
    <source>
        <dbReference type="ARBA" id="ARBA00022527"/>
    </source>
</evidence>
<feature type="domain" description="Protein kinase" evidence="12">
    <location>
        <begin position="515"/>
        <end position="759"/>
    </location>
</feature>
<evidence type="ECO:0000256" key="11">
    <source>
        <dbReference type="SAM" id="Phobius"/>
    </source>
</evidence>
<dbReference type="GO" id="GO:0005886">
    <property type="term" value="C:plasma membrane"/>
    <property type="evidence" value="ECO:0007669"/>
    <property type="project" value="UniProtKB-SubCell"/>
</dbReference>
<dbReference type="InterPro" id="IPR032675">
    <property type="entry name" value="LRR_dom_sf"/>
</dbReference>
<keyword evidence="4 11" id="KW-0812">Transmembrane</keyword>
<name>A0A0E0EMX0_9ORYZ</name>
<evidence type="ECO:0000256" key="4">
    <source>
        <dbReference type="ARBA" id="ARBA00022692"/>
    </source>
</evidence>
<evidence type="ECO:0000256" key="9">
    <source>
        <dbReference type="ARBA" id="ARBA00023136"/>
    </source>
</evidence>
<evidence type="ECO:0000256" key="6">
    <source>
        <dbReference type="ARBA" id="ARBA00022777"/>
    </source>
</evidence>
<dbReference type="PROSITE" id="PS00107">
    <property type="entry name" value="PROTEIN_KINASE_ATP"/>
    <property type="match status" value="1"/>
</dbReference>
<evidence type="ECO:0000313" key="14">
    <source>
        <dbReference type="Proteomes" id="UP000008021"/>
    </source>
</evidence>
<dbReference type="Gene3D" id="3.80.10.10">
    <property type="entry name" value="Ribonuclease Inhibitor"/>
    <property type="match status" value="1"/>
</dbReference>
<dbReference type="InterPro" id="IPR001245">
    <property type="entry name" value="Ser-Thr/Tyr_kinase_cat_dom"/>
</dbReference>
<keyword evidence="14" id="KW-1185">Reference proteome</keyword>
<evidence type="ECO:0000256" key="1">
    <source>
        <dbReference type="ARBA" id="ARBA00004162"/>
    </source>
</evidence>
<comment type="subcellular location">
    <subcellularLocation>
        <location evidence="1">Cell membrane</location>
        <topology evidence="1">Single-pass membrane protein</topology>
    </subcellularLocation>
</comment>
<dbReference type="Gramene" id="OMERI08G15590.1">
    <property type="protein sequence ID" value="OMERI08G15590.1"/>
    <property type="gene ID" value="OMERI08G15590"/>
</dbReference>
<dbReference type="InterPro" id="IPR000719">
    <property type="entry name" value="Prot_kinase_dom"/>
</dbReference>
<keyword evidence="8 11" id="KW-1133">Transmembrane helix</keyword>
<dbReference type="SUPFAM" id="SSF56112">
    <property type="entry name" value="Protein kinase-like (PK-like)"/>
    <property type="match status" value="1"/>
</dbReference>
<dbReference type="Gene3D" id="3.30.200.20">
    <property type="entry name" value="Phosphorylase Kinase, domain 1"/>
    <property type="match status" value="1"/>
</dbReference>
<keyword evidence="9 11" id="KW-0472">Membrane</keyword>
<dbReference type="AlphaFoldDB" id="A0A0E0EMX0"/>
<keyword evidence="5 10" id="KW-0547">Nucleotide-binding</keyword>
<dbReference type="Proteomes" id="UP000008021">
    <property type="component" value="Chromosome 8"/>
</dbReference>
<dbReference type="Gene3D" id="1.10.510.10">
    <property type="entry name" value="Transferase(Phosphotransferase) domain 1"/>
    <property type="match status" value="1"/>
</dbReference>
<dbReference type="PROSITE" id="PS00108">
    <property type="entry name" value="PROTEIN_KINASE_ST"/>
    <property type="match status" value="1"/>
</dbReference>
<evidence type="ECO:0000313" key="13">
    <source>
        <dbReference type="EnsemblPlants" id="OMERI08G15590.1"/>
    </source>
</evidence>
<dbReference type="InterPro" id="IPR008271">
    <property type="entry name" value="Ser/Thr_kinase_AS"/>
</dbReference>
<sequence>MMRVIERVVAAHPLMLGFVGARISHPWPAARHYSRYVSDAGFVDAGAGLNAVINPVYNDPNMAARYLTVRYFPGRSGSGRRRGCYTLRQLKPGGKYLVRATFRYGDYDGGAIAGLPVIFDLHLGANRWVTVNVTAARAMYPEADAGHSLALHSQFRPAAAFGFNRYHFWPANYPIYRYPFDLYDRIWQRFGADFSWKNITTSDSINTSNITGNVPSLILRSAAAPANGSRRMDISWTSGDGDPSSMTTTSNMAYLVVLYFAELQRLPGDALRQFDILVDNAPWNGSRSGYVPKYLSAEAVSMVVQGSVQRRRHTVSLVATASATLPPILNAFEVYSVEQLTEFQTNVGDAKAMMAIRDKFGLKKNWVGDPCAPEAFSWDGLNCSYSSTGPARITALDLSSNDLSGSIPVVLLQKQQNGSLILRMDNNAKLCKNGASGCEPKNKGRKRIIIIISIVVPIFIATSLFATVMILLRRMRNRQDTWMANNPRLNSPRDGSNILENYRQFTYKELKLITANFKEEIGQGGFGTVFLGYMDNETPVAVKMRSRTSLQGDKEFLAESRYLSRVHHRNLVSLFGFCKDKSHLGLVYEYMQGGNLEDRLRVPLLGINVSRLLSTLPMDWNIYTSCRPPLIHRDVKTKNILLSANLEAKISDFGLTKVFTDVFTTHITTQPAGTLGYLDPEYYNTSRLSEKSDVYSFGVVLLEIITGQPPAVPINDTESIHVAQWVRQKLSDGNIESIADPGWEGNMTSTLSGRLRSWH</sequence>
<dbReference type="InterPro" id="IPR017441">
    <property type="entry name" value="Protein_kinase_ATP_BS"/>
</dbReference>
<keyword evidence="7 10" id="KW-0067">ATP-binding</keyword>
<keyword evidence="2" id="KW-0723">Serine/threonine-protein kinase</keyword>
<dbReference type="PANTHER" id="PTHR45631:SF8">
    <property type="entry name" value="OS12G0567500 PROTEIN"/>
    <property type="match status" value="1"/>
</dbReference>